<name>A0ABX7TK76_STRCY</name>
<protein>
    <submittedName>
        <fullName evidence="1">Uncharacterized protein</fullName>
    </submittedName>
</protein>
<evidence type="ECO:0000313" key="1">
    <source>
        <dbReference type="EMBL" id="QTD95881.1"/>
    </source>
</evidence>
<dbReference type="Proteomes" id="UP000663908">
    <property type="component" value="Chromosome"/>
</dbReference>
<organism evidence="1 2">
    <name type="scientific">Streptomyces cyanogenus</name>
    <dbReference type="NCBI Taxonomy" id="80860"/>
    <lineage>
        <taxon>Bacteria</taxon>
        <taxon>Bacillati</taxon>
        <taxon>Actinomycetota</taxon>
        <taxon>Actinomycetes</taxon>
        <taxon>Kitasatosporales</taxon>
        <taxon>Streptomycetaceae</taxon>
        <taxon>Streptomyces</taxon>
    </lineage>
</organism>
<sequence length="47" mass="5155">MPKAGRHKLVQVIRSKAPRLDQRLIDEAFDALDEQTVVVPGTGPSTL</sequence>
<gene>
    <name evidence="1" type="ORF">S1361_00920</name>
</gene>
<accession>A0ABX7TK76</accession>
<reference evidence="1 2" key="1">
    <citation type="submission" date="2021-03" db="EMBL/GenBank/DDBJ databases">
        <title>Complete genome sequence of Streptomyces cyanogenus S136, producer of anticancer angucycline landomycin A.</title>
        <authorList>
            <person name="Hrab P."/>
            <person name="Ruckert C."/>
            <person name="Busche T."/>
            <person name="Ostash I."/>
            <person name="Kalinowski J."/>
            <person name="Fedorenko V."/>
            <person name="Yushchuk O."/>
            <person name="Ostash B."/>
        </authorList>
    </citation>
    <scope>NUCLEOTIDE SEQUENCE [LARGE SCALE GENOMIC DNA]</scope>
    <source>
        <strain evidence="1 2">S136</strain>
    </source>
</reference>
<evidence type="ECO:0000313" key="2">
    <source>
        <dbReference type="Proteomes" id="UP000663908"/>
    </source>
</evidence>
<proteinExistence type="predicted"/>
<dbReference type="EMBL" id="CP071839">
    <property type="protein sequence ID" value="QTD95881.1"/>
    <property type="molecule type" value="Genomic_DNA"/>
</dbReference>
<keyword evidence="2" id="KW-1185">Reference proteome</keyword>